<dbReference type="EMBL" id="JAMKOV010000067">
    <property type="protein sequence ID" value="KAI8034606.1"/>
    <property type="molecule type" value="Genomic_DNA"/>
</dbReference>
<dbReference type="Proteomes" id="UP001059596">
    <property type="component" value="Unassembled WGS sequence"/>
</dbReference>
<keyword evidence="2" id="KW-1185">Reference proteome</keyword>
<evidence type="ECO:0000313" key="2">
    <source>
        <dbReference type="Proteomes" id="UP001059596"/>
    </source>
</evidence>
<proteinExistence type="predicted"/>
<protein>
    <submittedName>
        <fullName evidence="1">Uncharacterized protein</fullName>
    </submittedName>
</protein>
<organism evidence="1 2">
    <name type="scientific">Drosophila gunungcola</name>
    <name type="common">fruit fly</name>
    <dbReference type="NCBI Taxonomy" id="103775"/>
    <lineage>
        <taxon>Eukaryota</taxon>
        <taxon>Metazoa</taxon>
        <taxon>Ecdysozoa</taxon>
        <taxon>Arthropoda</taxon>
        <taxon>Hexapoda</taxon>
        <taxon>Insecta</taxon>
        <taxon>Pterygota</taxon>
        <taxon>Neoptera</taxon>
        <taxon>Endopterygota</taxon>
        <taxon>Diptera</taxon>
        <taxon>Brachycera</taxon>
        <taxon>Muscomorpha</taxon>
        <taxon>Ephydroidea</taxon>
        <taxon>Drosophilidae</taxon>
        <taxon>Drosophila</taxon>
        <taxon>Sophophora</taxon>
    </lineage>
</organism>
<name>A0A9P9YCW8_9MUSC</name>
<dbReference type="AlphaFoldDB" id="A0A9P9YCW8"/>
<reference evidence="1" key="1">
    <citation type="journal article" date="2023" name="Genome Biol. Evol.">
        <title>Long-read-based Genome Assembly of Drosophila gunungcola Reveals Fewer Chemosensory Genes in Flower-breeding Species.</title>
        <authorList>
            <person name="Negi A."/>
            <person name="Liao B.Y."/>
            <person name="Yeh S.D."/>
        </authorList>
    </citation>
    <scope>NUCLEOTIDE SEQUENCE</scope>
    <source>
        <strain evidence="1">Sukarami</strain>
    </source>
</reference>
<evidence type="ECO:0000313" key="1">
    <source>
        <dbReference type="EMBL" id="KAI8034606.1"/>
    </source>
</evidence>
<comment type="caution">
    <text evidence="1">The sequence shown here is derived from an EMBL/GenBank/DDBJ whole genome shotgun (WGS) entry which is preliminary data.</text>
</comment>
<gene>
    <name evidence="1" type="ORF">M5D96_012660</name>
</gene>
<sequence>MMPLPQCKKPVSLLIWLSNLPHKGPEPVLTLRYHKRKPDFHPKTSVPSTPLAAVVRTNFQQAAANMRAILHRLEKVDSIVDESRTRPDPLQYLAPMTMAHEAKDIKNQKLDG</sequence>
<accession>A0A9P9YCW8</accession>